<feature type="non-terminal residue" evidence="13">
    <location>
        <position position="1"/>
    </location>
</feature>
<feature type="transmembrane region" description="Helical" evidence="12">
    <location>
        <begin position="26"/>
        <end position="46"/>
    </location>
</feature>
<gene>
    <name evidence="13" type="ORF">DC045_12870</name>
</gene>
<feature type="transmembrane region" description="Helical" evidence="12">
    <location>
        <begin position="84"/>
        <end position="107"/>
    </location>
</feature>
<sequence length="115" mass="12936">YYSLKVKGVGGFVGELTLHPFSSDNLFLKILLVPINFLLEGVSLIAKPISLALRLFGNLYAGELIFILIALLPFWAQWALSVPWAIFHILVITLQAFIFMMLTIVYLSMAHEDSH</sequence>
<evidence type="ECO:0000256" key="6">
    <source>
        <dbReference type="ARBA" id="ARBA00022692"/>
    </source>
</evidence>
<keyword evidence="3" id="KW-0813">Transport</keyword>
<keyword evidence="11" id="KW-0066">ATP synthesis</keyword>
<dbReference type="Proteomes" id="UP000263489">
    <property type="component" value="Unassembled WGS sequence"/>
</dbReference>
<comment type="similarity">
    <text evidence="2">Belongs to the ATPase A chain family.</text>
</comment>
<dbReference type="Gene3D" id="1.20.120.220">
    <property type="entry name" value="ATP synthase, F0 complex, subunit A"/>
    <property type="match status" value="1"/>
</dbReference>
<dbReference type="PRINTS" id="PR00123">
    <property type="entry name" value="ATPASEA"/>
</dbReference>
<dbReference type="PANTHER" id="PTHR42823">
    <property type="entry name" value="ATP SYNTHASE SUBUNIT A, CHLOROPLASTIC"/>
    <property type="match status" value="1"/>
</dbReference>
<keyword evidence="9" id="KW-0406">Ion transport</keyword>
<evidence type="ECO:0000256" key="8">
    <source>
        <dbReference type="ARBA" id="ARBA00022989"/>
    </source>
</evidence>
<evidence type="ECO:0000256" key="4">
    <source>
        <dbReference type="ARBA" id="ARBA00022475"/>
    </source>
</evidence>
<keyword evidence="4" id="KW-1003">Cell membrane</keyword>
<keyword evidence="8 12" id="KW-1133">Transmembrane helix</keyword>
<dbReference type="GO" id="GO:0042777">
    <property type="term" value="P:proton motive force-driven plasma membrane ATP synthesis"/>
    <property type="evidence" value="ECO:0007669"/>
    <property type="project" value="TreeGrafter"/>
</dbReference>
<dbReference type="GO" id="GO:0005886">
    <property type="term" value="C:plasma membrane"/>
    <property type="evidence" value="ECO:0007669"/>
    <property type="project" value="TreeGrafter"/>
</dbReference>
<dbReference type="InterPro" id="IPR035908">
    <property type="entry name" value="F0_ATP_A_sf"/>
</dbReference>
<evidence type="ECO:0000256" key="1">
    <source>
        <dbReference type="ARBA" id="ARBA00004141"/>
    </source>
</evidence>
<dbReference type="GO" id="GO:0046933">
    <property type="term" value="F:proton-transporting ATP synthase activity, rotational mechanism"/>
    <property type="evidence" value="ECO:0007669"/>
    <property type="project" value="TreeGrafter"/>
</dbReference>
<evidence type="ECO:0000313" key="14">
    <source>
        <dbReference type="Proteomes" id="UP000263489"/>
    </source>
</evidence>
<keyword evidence="7" id="KW-0375">Hydrogen ion transport</keyword>
<keyword evidence="6 12" id="KW-0812">Transmembrane</keyword>
<proteinExistence type="inferred from homology"/>
<keyword evidence="10 12" id="KW-0472">Membrane</keyword>
<dbReference type="AlphaFoldDB" id="A0A352IUP1"/>
<organism evidence="13 14">
    <name type="scientific">Marinobacter adhaerens</name>
    <dbReference type="NCBI Taxonomy" id="1033846"/>
    <lineage>
        <taxon>Bacteria</taxon>
        <taxon>Pseudomonadati</taxon>
        <taxon>Pseudomonadota</taxon>
        <taxon>Gammaproteobacteria</taxon>
        <taxon>Pseudomonadales</taxon>
        <taxon>Marinobacteraceae</taxon>
        <taxon>Marinobacter</taxon>
    </lineage>
</organism>
<keyword evidence="5" id="KW-0138">CF(0)</keyword>
<evidence type="ECO:0000256" key="2">
    <source>
        <dbReference type="ARBA" id="ARBA00006810"/>
    </source>
</evidence>
<dbReference type="FunFam" id="1.20.120.220:FF:000002">
    <property type="entry name" value="ATP synthase subunit a"/>
    <property type="match status" value="1"/>
</dbReference>
<dbReference type="Pfam" id="PF00119">
    <property type="entry name" value="ATP-synt_A"/>
    <property type="match status" value="1"/>
</dbReference>
<dbReference type="InterPro" id="IPR045082">
    <property type="entry name" value="ATP_syn_F0_a_bact/chloroplast"/>
</dbReference>
<evidence type="ECO:0000256" key="12">
    <source>
        <dbReference type="SAM" id="Phobius"/>
    </source>
</evidence>
<evidence type="ECO:0000256" key="3">
    <source>
        <dbReference type="ARBA" id="ARBA00022448"/>
    </source>
</evidence>
<protein>
    <submittedName>
        <fullName evidence="13">F0F1 ATP synthase subunit A</fullName>
    </submittedName>
</protein>
<comment type="caution">
    <text evidence="13">The sequence shown here is derived from an EMBL/GenBank/DDBJ whole genome shotgun (WGS) entry which is preliminary data.</text>
</comment>
<comment type="subcellular location">
    <subcellularLocation>
        <location evidence="1">Membrane</location>
        <topology evidence="1">Multi-pass membrane protein</topology>
    </subcellularLocation>
</comment>
<dbReference type="EMBL" id="DNNA01000204">
    <property type="protein sequence ID" value="HBC35174.1"/>
    <property type="molecule type" value="Genomic_DNA"/>
</dbReference>
<name>A0A352IUP1_9GAMM</name>
<evidence type="ECO:0000256" key="11">
    <source>
        <dbReference type="ARBA" id="ARBA00023310"/>
    </source>
</evidence>
<dbReference type="PANTHER" id="PTHR42823:SF3">
    <property type="entry name" value="ATP SYNTHASE SUBUNIT A, CHLOROPLASTIC"/>
    <property type="match status" value="1"/>
</dbReference>
<evidence type="ECO:0000256" key="9">
    <source>
        <dbReference type="ARBA" id="ARBA00023065"/>
    </source>
</evidence>
<accession>A0A352IUP1</accession>
<dbReference type="SUPFAM" id="SSF81336">
    <property type="entry name" value="F1F0 ATP synthase subunit A"/>
    <property type="match status" value="1"/>
</dbReference>
<reference evidence="13 14" key="1">
    <citation type="journal article" date="2018" name="Nat. Biotechnol.">
        <title>A standardized bacterial taxonomy based on genome phylogeny substantially revises the tree of life.</title>
        <authorList>
            <person name="Parks D.H."/>
            <person name="Chuvochina M."/>
            <person name="Waite D.W."/>
            <person name="Rinke C."/>
            <person name="Skarshewski A."/>
            <person name="Chaumeil P.A."/>
            <person name="Hugenholtz P."/>
        </authorList>
    </citation>
    <scope>NUCLEOTIDE SEQUENCE [LARGE SCALE GENOMIC DNA]</scope>
    <source>
        <strain evidence="13">UBA9380</strain>
    </source>
</reference>
<evidence type="ECO:0000256" key="10">
    <source>
        <dbReference type="ARBA" id="ARBA00023136"/>
    </source>
</evidence>
<evidence type="ECO:0000256" key="7">
    <source>
        <dbReference type="ARBA" id="ARBA00022781"/>
    </source>
</evidence>
<dbReference type="InterPro" id="IPR000568">
    <property type="entry name" value="ATP_synth_F0_asu"/>
</dbReference>
<dbReference type="InterPro" id="IPR023011">
    <property type="entry name" value="ATP_synth_F0_asu_AS"/>
</dbReference>
<dbReference type="GO" id="GO:0045259">
    <property type="term" value="C:proton-transporting ATP synthase complex"/>
    <property type="evidence" value="ECO:0007669"/>
    <property type="project" value="UniProtKB-KW"/>
</dbReference>
<dbReference type="CDD" id="cd00310">
    <property type="entry name" value="ATP-synt_Fo_a_6"/>
    <property type="match status" value="1"/>
</dbReference>
<dbReference type="PROSITE" id="PS00449">
    <property type="entry name" value="ATPASE_A"/>
    <property type="match status" value="1"/>
</dbReference>
<feature type="transmembrane region" description="Helical" evidence="12">
    <location>
        <begin position="58"/>
        <end position="78"/>
    </location>
</feature>
<evidence type="ECO:0000256" key="5">
    <source>
        <dbReference type="ARBA" id="ARBA00022547"/>
    </source>
</evidence>
<evidence type="ECO:0000313" key="13">
    <source>
        <dbReference type="EMBL" id="HBC35174.1"/>
    </source>
</evidence>